<dbReference type="GO" id="GO:0005576">
    <property type="term" value="C:extracellular region"/>
    <property type="evidence" value="ECO:0007669"/>
    <property type="project" value="UniProtKB-SubCell"/>
</dbReference>
<dbReference type="NCBIfam" id="NF033679">
    <property type="entry name" value="DNRLRE_dom"/>
    <property type="match status" value="1"/>
</dbReference>
<proteinExistence type="predicted"/>
<comment type="subcellular location">
    <subcellularLocation>
        <location evidence="1">Secreted</location>
    </subcellularLocation>
</comment>
<protein>
    <recommendedName>
        <fullName evidence="4">Carbohydrate-binding module family 96 domain-containing protein</fullName>
    </recommendedName>
</protein>
<dbReference type="Pfam" id="PF24517">
    <property type="entry name" value="CBM96"/>
    <property type="match status" value="1"/>
</dbReference>
<name>A0A2K2FES4_9CLOT</name>
<evidence type="ECO:0000259" key="4">
    <source>
        <dbReference type="Pfam" id="PF24517"/>
    </source>
</evidence>
<gene>
    <name evidence="5" type="ORF">CDQ84_09050</name>
</gene>
<dbReference type="EMBL" id="NIOJ01000020">
    <property type="protein sequence ID" value="PNT99233.1"/>
    <property type="molecule type" value="Genomic_DNA"/>
</dbReference>
<keyword evidence="6" id="KW-1185">Reference proteome</keyword>
<dbReference type="KEGG" id="cthd:CDO33_01820"/>
<sequence length="360" mass="38894">MPSVTINLPNTTFVSSAMPDNNNSFYPLLYTGTDPNFLNCISLMEVELPTLPVTAVDSAILQLTVIAKSGDIPSPVVVNKVTSPFTAATVTYNTLPSFTPTSSQILITTEDLYKAVEIDVTSLVNEWLSGMSPNHGIALTNNDGTTIVQFASNKIVYEPYFPKLTLTYSEAPADTTGSNFSYAQLAHVIEQLIALYPTNVFTVFTRGLTASSVTGTPYALFKSSSGTFGSLFILDDAGQKEVIPLHAITAIYLGNGTVYNPSITYLTPPKLAPGFDTNLLTAYYEYFPVSTEMDMYLGSNIHATGMLYKNEYGIMVLSDTEGNTPIFIPVLNINVVLPTFTTTTAAKAGKPKVTIEVKDK</sequence>
<reference evidence="5 6" key="1">
    <citation type="submission" date="2017-06" db="EMBL/GenBank/DDBJ databases">
        <title>Investigating the central metabolism of Clostridium thermosuccinogenes.</title>
        <authorList>
            <person name="Koendjbiharie J.G."/>
            <person name="van Kranenburg R."/>
        </authorList>
    </citation>
    <scope>NUCLEOTIDE SEQUENCE [LARGE SCALE GENOMIC DNA]</scope>
    <source>
        <strain evidence="5 6">DSM 5806</strain>
    </source>
</reference>
<organism evidence="5 6">
    <name type="scientific">Clostridium thermosuccinogenes</name>
    <dbReference type="NCBI Taxonomy" id="84032"/>
    <lineage>
        <taxon>Bacteria</taxon>
        <taxon>Bacillati</taxon>
        <taxon>Bacillota</taxon>
        <taxon>Clostridia</taxon>
        <taxon>Eubacteriales</taxon>
        <taxon>Clostridiaceae</taxon>
        <taxon>Clostridium</taxon>
    </lineage>
</organism>
<comment type="caution">
    <text evidence="5">The sequence shown here is derived from an EMBL/GenBank/DDBJ whole genome shotgun (WGS) entry which is preliminary data.</text>
</comment>
<dbReference type="InterPro" id="IPR055372">
    <property type="entry name" value="CBM96"/>
</dbReference>
<dbReference type="RefSeq" id="WP_103081418.1">
    <property type="nucleotide sequence ID" value="NZ_CP021850.1"/>
</dbReference>
<feature type="domain" description="Carbohydrate-binding module family 96" evidence="4">
    <location>
        <begin position="5"/>
        <end position="154"/>
    </location>
</feature>
<evidence type="ECO:0000313" key="5">
    <source>
        <dbReference type="EMBL" id="PNT99233.1"/>
    </source>
</evidence>
<evidence type="ECO:0000256" key="3">
    <source>
        <dbReference type="ARBA" id="ARBA00022729"/>
    </source>
</evidence>
<evidence type="ECO:0000256" key="1">
    <source>
        <dbReference type="ARBA" id="ARBA00004613"/>
    </source>
</evidence>
<keyword evidence="3" id="KW-0732">Signal</keyword>
<dbReference type="Proteomes" id="UP000236151">
    <property type="component" value="Unassembled WGS sequence"/>
</dbReference>
<accession>A0A2K2FES4</accession>
<dbReference type="OrthoDB" id="1730265at2"/>
<keyword evidence="2" id="KW-0964">Secreted</keyword>
<dbReference type="AlphaFoldDB" id="A0A2K2FES4"/>
<evidence type="ECO:0000256" key="2">
    <source>
        <dbReference type="ARBA" id="ARBA00022525"/>
    </source>
</evidence>
<evidence type="ECO:0000313" key="6">
    <source>
        <dbReference type="Proteomes" id="UP000236151"/>
    </source>
</evidence>